<keyword evidence="2" id="KW-1185">Reference proteome</keyword>
<gene>
    <name evidence="1" type="ORF">SAMN04489711_109132</name>
</gene>
<evidence type="ECO:0000313" key="1">
    <source>
        <dbReference type="EMBL" id="SFF00141.1"/>
    </source>
</evidence>
<dbReference type="STRING" id="1177982.SAMN04489711_109132"/>
<sequence>MTLPSPLAALLPAAPLAVITLALLAGCASRPPAPDWALNAHDAAARATEAYLSGDSRVADLEWSRARAEVARTGRPDLLARVELLRCAAQRAALDLQPCTAFEALRPDAQPPERAYADYLAGHLAPADAALLPPAQRQAAQATQAGAIAGIEDPLSRLVAASVAVQAGRSDDAVLAAAADAASARGWRRPLLAWLGLRARLAAERGDAAAAAALQRRIALVQAQGSPQKP</sequence>
<proteinExistence type="predicted"/>
<dbReference type="EMBL" id="FONX01000009">
    <property type="protein sequence ID" value="SFF00141.1"/>
    <property type="molecule type" value="Genomic_DNA"/>
</dbReference>
<organism evidence="1 2">
    <name type="scientific">Paracidovorax wautersii</name>
    <dbReference type="NCBI Taxonomy" id="1177982"/>
    <lineage>
        <taxon>Bacteria</taxon>
        <taxon>Pseudomonadati</taxon>
        <taxon>Pseudomonadota</taxon>
        <taxon>Betaproteobacteria</taxon>
        <taxon>Burkholderiales</taxon>
        <taxon>Comamonadaceae</taxon>
        <taxon>Paracidovorax</taxon>
    </lineage>
</organism>
<dbReference type="AlphaFoldDB" id="A0A1I2F6H6"/>
<evidence type="ECO:0000313" key="2">
    <source>
        <dbReference type="Proteomes" id="UP000199119"/>
    </source>
</evidence>
<reference evidence="2" key="1">
    <citation type="submission" date="2016-10" db="EMBL/GenBank/DDBJ databases">
        <authorList>
            <person name="Varghese N."/>
            <person name="Submissions S."/>
        </authorList>
    </citation>
    <scope>NUCLEOTIDE SEQUENCE [LARGE SCALE GENOMIC DNA]</scope>
    <source>
        <strain evidence="2">DSM 27981</strain>
    </source>
</reference>
<protein>
    <submittedName>
        <fullName evidence="1">Uncharacterized protein</fullName>
    </submittedName>
</protein>
<name>A0A1I2F6H6_9BURK</name>
<accession>A0A1I2F6H6</accession>
<dbReference type="OrthoDB" id="8562564at2"/>
<dbReference type="Proteomes" id="UP000199119">
    <property type="component" value="Unassembled WGS sequence"/>
</dbReference>
<dbReference type="RefSeq" id="WP_092940137.1">
    <property type="nucleotide sequence ID" value="NZ_FONX01000009.1"/>
</dbReference>